<feature type="chain" id="PRO_5047489018" evidence="2">
    <location>
        <begin position="22"/>
        <end position="587"/>
    </location>
</feature>
<dbReference type="Gene3D" id="3.10.105.10">
    <property type="entry name" value="Dipeptide-binding Protein, Domain 3"/>
    <property type="match status" value="1"/>
</dbReference>
<feature type="signal peptide" evidence="2">
    <location>
        <begin position="1"/>
        <end position="21"/>
    </location>
</feature>
<dbReference type="InterPro" id="IPR000914">
    <property type="entry name" value="SBP_5_dom"/>
</dbReference>
<dbReference type="Gene3D" id="3.90.76.10">
    <property type="entry name" value="Dipeptide-binding Protein, Domain 1"/>
    <property type="match status" value="1"/>
</dbReference>
<feature type="domain" description="Solute-binding protein family 5" evidence="3">
    <location>
        <begin position="123"/>
        <end position="499"/>
    </location>
</feature>
<comment type="caution">
    <text evidence="4">The sequence shown here is derived from an EMBL/GenBank/DDBJ whole genome shotgun (WGS) entry which is preliminary data.</text>
</comment>
<proteinExistence type="predicted"/>
<dbReference type="PIRSF" id="PIRSF002741">
    <property type="entry name" value="MppA"/>
    <property type="match status" value="1"/>
</dbReference>
<protein>
    <submittedName>
        <fullName evidence="4">ABC transporter substrate-binding protein</fullName>
    </submittedName>
</protein>
<dbReference type="Pfam" id="PF00496">
    <property type="entry name" value="SBP_bac_5"/>
    <property type="match status" value="1"/>
</dbReference>
<dbReference type="Proteomes" id="UP001199916">
    <property type="component" value="Unassembled WGS sequence"/>
</dbReference>
<feature type="compositionally biased region" description="Basic and acidic residues" evidence="1">
    <location>
        <begin position="41"/>
        <end position="52"/>
    </location>
</feature>
<dbReference type="SUPFAM" id="SSF53850">
    <property type="entry name" value="Periplasmic binding protein-like II"/>
    <property type="match status" value="1"/>
</dbReference>
<evidence type="ECO:0000313" key="4">
    <source>
        <dbReference type="EMBL" id="MCE5169716.1"/>
    </source>
</evidence>
<dbReference type="PANTHER" id="PTHR30290">
    <property type="entry name" value="PERIPLASMIC BINDING COMPONENT OF ABC TRANSPORTER"/>
    <property type="match status" value="1"/>
</dbReference>
<keyword evidence="5" id="KW-1185">Reference proteome</keyword>
<evidence type="ECO:0000259" key="3">
    <source>
        <dbReference type="Pfam" id="PF00496"/>
    </source>
</evidence>
<evidence type="ECO:0000256" key="2">
    <source>
        <dbReference type="SAM" id="SignalP"/>
    </source>
</evidence>
<evidence type="ECO:0000256" key="1">
    <source>
        <dbReference type="SAM" id="MobiDB-lite"/>
    </source>
</evidence>
<dbReference type="InterPro" id="IPR039424">
    <property type="entry name" value="SBP_5"/>
</dbReference>
<organism evidence="4 5">
    <name type="scientific">Paenibacillus profundus</name>
    <dbReference type="NCBI Taxonomy" id="1173085"/>
    <lineage>
        <taxon>Bacteria</taxon>
        <taxon>Bacillati</taxon>
        <taxon>Bacillota</taxon>
        <taxon>Bacilli</taxon>
        <taxon>Bacillales</taxon>
        <taxon>Paenibacillaceae</taxon>
        <taxon>Paenibacillus</taxon>
    </lineage>
</organism>
<feature type="region of interest" description="Disordered" evidence="1">
    <location>
        <begin position="26"/>
        <end position="74"/>
    </location>
</feature>
<dbReference type="InterPro" id="IPR030678">
    <property type="entry name" value="Peptide/Ni-bd"/>
</dbReference>
<gene>
    <name evidence="4" type="ORF">LQV63_10360</name>
</gene>
<keyword evidence="2" id="KW-0732">Signal</keyword>
<dbReference type="RefSeq" id="WP_233696629.1">
    <property type="nucleotide sequence ID" value="NZ_JAJNBZ010000006.1"/>
</dbReference>
<dbReference type="EMBL" id="JAJNBZ010000006">
    <property type="protein sequence ID" value="MCE5169716.1"/>
    <property type="molecule type" value="Genomic_DNA"/>
</dbReference>
<reference evidence="4 5" key="1">
    <citation type="submission" date="2021-11" db="EMBL/GenBank/DDBJ databases">
        <title>Draft genome sequence of Paenibacillus profundus YoMME, a new Gram-positive bacteria with exoelectrogenic properties.</title>
        <authorList>
            <person name="Hubenova Y."/>
            <person name="Hubenova E."/>
            <person name="Manasiev Y."/>
            <person name="Peykov S."/>
            <person name="Mitov M."/>
        </authorList>
    </citation>
    <scope>NUCLEOTIDE SEQUENCE [LARGE SCALE GENOMIC DNA]</scope>
    <source>
        <strain evidence="4 5">YoMME</strain>
    </source>
</reference>
<accession>A0ABS8YH89</accession>
<dbReference type="Gene3D" id="3.40.190.10">
    <property type="entry name" value="Periplasmic binding protein-like II"/>
    <property type="match status" value="1"/>
</dbReference>
<dbReference type="PANTHER" id="PTHR30290:SF81">
    <property type="entry name" value="OLIGOPEPTIDE-BINDING PROTEIN OPPA"/>
    <property type="match status" value="1"/>
</dbReference>
<sequence>MKKKFSTIMCLLLSLTLVLSACGGGSNAGSGDKPNDQAAEQSKDEGNDKEQGADSEIISEGVIKASDPAKSPEAATNRKDMIIVGMTAPSGIINPIFAENVYDNYMTSAVFNSLLKINQDGTYSEDLAESYEVSEDKLRYTFKLKDGVKFSDGTPLTAEDVAFSITLLHDKSYDGPTDVIAHARIKGGQEYKNGKATSIEGIKVIDPKTIEITTTEISALAFSTIGGVGVMPKAYYGKDYKQGSLGYMRDLFTLPLGSGPYKLVKFVAGQEAVFAANELYFEGKPKIENMIYKFTTEETNVQLLQTGETDMDDISVNKDQVEQLKEMGFLDITLFPTNGYGYITFNHNRDQFKDKRVRQALAYGLNRQEIVDAIYQGYAEVIDVPQSKVSWSYTDEVTHYNFDLDKAKQLLDEAGWKVGADGLREKGGKKFKINFTATTPNPVNDAIIPVAQANYKELGIEFNAEMMDFNAVVEKRKKGDFDMLFMAWQLTPDPQSGENVFKTGGSQNEVGYSNPKVDELFTKAGKEIDVEKRKPIFKELYQELNEDLPYIFMYQRRDMFGTNARIQGFDMSPYRNFTYDLAKIQIQ</sequence>
<evidence type="ECO:0000313" key="5">
    <source>
        <dbReference type="Proteomes" id="UP001199916"/>
    </source>
</evidence>
<dbReference type="PROSITE" id="PS51257">
    <property type="entry name" value="PROKAR_LIPOPROTEIN"/>
    <property type="match status" value="1"/>
</dbReference>
<name>A0ABS8YH89_9BACL</name>